<organism evidence="1 2">
    <name type="scientific">Sphagnum jensenii</name>
    <dbReference type="NCBI Taxonomy" id="128206"/>
    <lineage>
        <taxon>Eukaryota</taxon>
        <taxon>Viridiplantae</taxon>
        <taxon>Streptophyta</taxon>
        <taxon>Embryophyta</taxon>
        <taxon>Bryophyta</taxon>
        <taxon>Sphagnophytina</taxon>
        <taxon>Sphagnopsida</taxon>
        <taxon>Sphagnales</taxon>
        <taxon>Sphagnaceae</taxon>
        <taxon>Sphagnum</taxon>
    </lineage>
</organism>
<sequence length="175" mass="19505">MSFRLTEPVVKVGERVLAGLQELDELLESSCSEQKPNDNESAPDQAAFQPLVEPVPQLTVSTDVLRYCKAPGADLVRALLNLMWKFRTKVKVTFSRPTDSQGLLETAVSYDFLDLAKLILAVEPHRMSNNSCFCSAMAVAKVMKCASMGRVLYEICHDARPLSIQIVPNRYLNDK</sequence>
<gene>
    <name evidence="1" type="ORF">CSSPJE1EN1_LOCUS18131</name>
</gene>
<accession>A0ABP0X470</accession>
<evidence type="ECO:0000313" key="1">
    <source>
        <dbReference type="EMBL" id="CAK9272653.1"/>
    </source>
</evidence>
<name>A0ABP0X470_9BRYO</name>
<proteinExistence type="predicted"/>
<dbReference type="Proteomes" id="UP001497444">
    <property type="component" value="Chromosome 5"/>
</dbReference>
<protein>
    <submittedName>
        <fullName evidence="1">Uncharacterized protein</fullName>
    </submittedName>
</protein>
<evidence type="ECO:0000313" key="2">
    <source>
        <dbReference type="Proteomes" id="UP001497444"/>
    </source>
</evidence>
<reference evidence="1" key="1">
    <citation type="submission" date="2024-02" db="EMBL/GenBank/DDBJ databases">
        <authorList>
            <consortium name="ELIXIR-Norway"/>
            <consortium name="Elixir Norway"/>
        </authorList>
    </citation>
    <scope>NUCLEOTIDE SEQUENCE</scope>
</reference>
<dbReference type="EMBL" id="OZ020100">
    <property type="protein sequence ID" value="CAK9272653.1"/>
    <property type="molecule type" value="Genomic_DNA"/>
</dbReference>
<keyword evidence="2" id="KW-1185">Reference proteome</keyword>